<dbReference type="GO" id="GO:0004791">
    <property type="term" value="F:thioredoxin-disulfide reductase (NADPH) activity"/>
    <property type="evidence" value="ECO:0007669"/>
    <property type="project" value="UniProtKB-EC"/>
</dbReference>
<evidence type="ECO:0000256" key="2">
    <source>
        <dbReference type="ARBA" id="ARBA00023002"/>
    </source>
</evidence>
<evidence type="ECO:0000256" key="1">
    <source>
        <dbReference type="ARBA" id="ARBA00022630"/>
    </source>
</evidence>
<organism evidence="5 6">
    <name type="scientific">Glutamicibacter creatinolyticus</name>
    <dbReference type="NCBI Taxonomy" id="162496"/>
    <lineage>
        <taxon>Bacteria</taxon>
        <taxon>Bacillati</taxon>
        <taxon>Actinomycetota</taxon>
        <taxon>Actinomycetes</taxon>
        <taxon>Micrococcales</taxon>
        <taxon>Micrococcaceae</taxon>
        <taxon>Glutamicibacter</taxon>
    </lineage>
</organism>
<dbReference type="PRINTS" id="PR00469">
    <property type="entry name" value="PNDRDTASEII"/>
</dbReference>
<evidence type="ECO:0000313" key="5">
    <source>
        <dbReference type="EMBL" id="QCY47276.1"/>
    </source>
</evidence>
<proteinExistence type="predicted"/>
<dbReference type="Proteomes" id="UP000307000">
    <property type="component" value="Chromosome"/>
</dbReference>
<accession>A0A5B7WT78</accession>
<dbReference type="EMBL" id="CP034412">
    <property type="protein sequence ID" value="QCY47276.1"/>
    <property type="molecule type" value="Genomic_DNA"/>
</dbReference>
<evidence type="ECO:0000259" key="4">
    <source>
        <dbReference type="Pfam" id="PF07992"/>
    </source>
</evidence>
<sequence length="331" mass="34434">MVSVALSRSPTYRTDQTMEHFDVVVIGGGAAGLAAASTLARSLRSVLVCDAGEPRNATSAAAHNILGHDGASPQQVLQLARDQAINYGVKLSGLAVTGLEGSLNQGFTVRTESEHFGARRIVLATGLRDTLPKIPGLGQGWGRSVLHCPYCHGWEVRGQRIAILGVSVMSSHQAQLFSQLSKHVTYLNHDPSTLAEDQRTTLEALGIEVVDSAVQALDVHDDGALHGITLSNGMVLDVDAAVVASSMHANAELYLRLGGHLAQNPMGEYIATDQMGATDIPGVYAAGNVANLGAMILASAAAGVSAGAAINFAFIQEAAEKALIERGQLSG</sequence>
<comment type="catalytic activity">
    <reaction evidence="3">
        <text>[thioredoxin]-dithiol + NADP(+) = [thioredoxin]-disulfide + NADPH + H(+)</text>
        <dbReference type="Rhea" id="RHEA:20345"/>
        <dbReference type="Rhea" id="RHEA-COMP:10698"/>
        <dbReference type="Rhea" id="RHEA-COMP:10700"/>
        <dbReference type="ChEBI" id="CHEBI:15378"/>
        <dbReference type="ChEBI" id="CHEBI:29950"/>
        <dbReference type="ChEBI" id="CHEBI:50058"/>
        <dbReference type="ChEBI" id="CHEBI:57783"/>
        <dbReference type="ChEBI" id="CHEBI:58349"/>
        <dbReference type="EC" id="1.8.1.9"/>
    </reaction>
</comment>
<dbReference type="Gene3D" id="3.50.50.60">
    <property type="entry name" value="FAD/NAD(P)-binding domain"/>
    <property type="match status" value="2"/>
</dbReference>
<keyword evidence="6" id="KW-1185">Reference proteome</keyword>
<name>A0A5B7WT78_9MICC</name>
<keyword evidence="2" id="KW-0560">Oxidoreductase</keyword>
<protein>
    <submittedName>
        <fullName evidence="5">Thioredoxin reductase</fullName>
    </submittedName>
</protein>
<evidence type="ECO:0000256" key="3">
    <source>
        <dbReference type="ARBA" id="ARBA00048132"/>
    </source>
</evidence>
<feature type="domain" description="FAD/NAD(P)-binding" evidence="4">
    <location>
        <begin position="21"/>
        <end position="297"/>
    </location>
</feature>
<dbReference type="AlphaFoldDB" id="A0A5B7WT78"/>
<reference evidence="5 6" key="1">
    <citation type="submission" date="2018-12" db="EMBL/GenBank/DDBJ databases">
        <title>Complete Genome Sequence of Glutamicibacter creatinolyticus strain LGCM259,isolated from an abscess of a 12-year-old mare in Italy.</title>
        <authorList>
            <person name="Santos R.G."/>
            <person name="Silva A.L."/>
            <person name="Seyffert N."/>
            <person name="Castro T.L.P."/>
            <person name="Attili A.R."/>
            <person name="Rifici C."/>
            <person name="Mazzullo G."/>
            <person name="Brenig B."/>
            <person name="Venanzi F."/>
            <person name="Azevedo V."/>
        </authorList>
    </citation>
    <scope>NUCLEOTIDE SEQUENCE [LARGE SCALE GENOMIC DNA]</scope>
    <source>
        <strain evidence="5 6">LGCM 259</strain>
    </source>
</reference>
<dbReference type="InterPro" id="IPR036188">
    <property type="entry name" value="FAD/NAD-bd_sf"/>
</dbReference>
<dbReference type="PANTHER" id="PTHR48105">
    <property type="entry name" value="THIOREDOXIN REDUCTASE 1-RELATED-RELATED"/>
    <property type="match status" value="1"/>
</dbReference>
<evidence type="ECO:0000313" key="6">
    <source>
        <dbReference type="Proteomes" id="UP000307000"/>
    </source>
</evidence>
<dbReference type="PRINTS" id="PR00368">
    <property type="entry name" value="FADPNR"/>
</dbReference>
<dbReference type="InterPro" id="IPR050097">
    <property type="entry name" value="Ferredoxin-NADP_redctase_2"/>
</dbReference>
<dbReference type="Pfam" id="PF07992">
    <property type="entry name" value="Pyr_redox_2"/>
    <property type="match status" value="1"/>
</dbReference>
<dbReference type="SUPFAM" id="SSF51905">
    <property type="entry name" value="FAD/NAD(P)-binding domain"/>
    <property type="match status" value="1"/>
</dbReference>
<dbReference type="InterPro" id="IPR023753">
    <property type="entry name" value="FAD/NAD-binding_dom"/>
</dbReference>
<dbReference type="KEGG" id="gcr:GcLGCM259_1545"/>
<keyword evidence="1" id="KW-0285">Flavoprotein</keyword>
<gene>
    <name evidence="5" type="ORF">GcLGCM259_1545</name>
</gene>